<keyword evidence="1" id="KW-0255">Endonuclease</keyword>
<keyword evidence="1" id="KW-0540">Nuclease</keyword>
<gene>
    <name evidence="1" type="ORF">SAMN04489810_0231</name>
</gene>
<dbReference type="GO" id="GO:0004519">
    <property type="term" value="F:endonuclease activity"/>
    <property type="evidence" value="ECO:0007669"/>
    <property type="project" value="UniProtKB-KW"/>
</dbReference>
<dbReference type="Gene3D" id="3.40.960.10">
    <property type="entry name" value="VSR Endonuclease"/>
    <property type="match status" value="1"/>
</dbReference>
<dbReference type="SUPFAM" id="SSF52980">
    <property type="entry name" value="Restriction endonuclease-like"/>
    <property type="match status" value="1"/>
</dbReference>
<evidence type="ECO:0000313" key="1">
    <source>
        <dbReference type="EMBL" id="SDG41466.1"/>
    </source>
</evidence>
<dbReference type="InterPro" id="IPR011335">
    <property type="entry name" value="Restrct_endonuc-II-like"/>
</dbReference>
<keyword evidence="2" id="KW-1185">Reference proteome</keyword>
<proteinExistence type="predicted"/>
<reference evidence="1 2" key="1">
    <citation type="submission" date="2016-10" db="EMBL/GenBank/DDBJ databases">
        <authorList>
            <person name="de Groot N.N."/>
        </authorList>
    </citation>
    <scope>NUCLEOTIDE SEQUENCE [LARGE SCALE GENOMIC DNA]</scope>
    <source>
        <strain evidence="1 2">DSM 23142</strain>
    </source>
</reference>
<evidence type="ECO:0000313" key="2">
    <source>
        <dbReference type="Proteomes" id="UP000199009"/>
    </source>
</evidence>
<protein>
    <submittedName>
        <fullName evidence="1">Very-short-patch-repair endonuclease</fullName>
    </submittedName>
</protein>
<keyword evidence="1" id="KW-0378">Hydrolase</keyword>
<name>A0A1G7U1R3_9MICO</name>
<dbReference type="Proteomes" id="UP000199009">
    <property type="component" value="Chromosome I"/>
</dbReference>
<accession>A0A1G7U1R3</accession>
<organism evidence="1 2">
    <name type="scientific">Microbacterium pygmaeum</name>
    <dbReference type="NCBI Taxonomy" id="370764"/>
    <lineage>
        <taxon>Bacteria</taxon>
        <taxon>Bacillati</taxon>
        <taxon>Actinomycetota</taxon>
        <taxon>Actinomycetes</taxon>
        <taxon>Micrococcales</taxon>
        <taxon>Microbacteriaceae</taxon>
        <taxon>Microbacterium</taxon>
    </lineage>
</organism>
<dbReference type="STRING" id="370764.SAMN04489810_0231"/>
<sequence>MPFLAAQARLLGVSPSRLRASDLRSPYHGTRAGEMPAIETMEDSVRRRALEYSPAMRSAEFFCLVAAAVLWGAPLPFYAFQVPSNEDGFTERPVDVGVILPARAARGRGVRGRSIRAGWGSVRTDPATGLRLTSPATTWAMMGPILGRDDLVALGDGFVREPMRSDDPPALATIGELTAAVDVGRRPGVRALREALPLIRTRSRSRKETQTRLVLTDARLPEPELNFPVLVGGSIVALIDLAFPELLLGFEYEGEQHLIDPEQWASDIRRYEMLTSLGWRIIRVTKSDLRAQRANFVARARAAYSAAAASRGGLLDRSSSAVRLPQNAISNA</sequence>
<dbReference type="EMBL" id="LT629692">
    <property type="protein sequence ID" value="SDG41466.1"/>
    <property type="molecule type" value="Genomic_DNA"/>
</dbReference>
<dbReference type="AlphaFoldDB" id="A0A1G7U1R3"/>